<feature type="transmembrane region" description="Helical" evidence="2">
    <location>
        <begin position="302"/>
        <end position="321"/>
    </location>
</feature>
<dbReference type="EMBL" id="JBHFFA010000001">
    <property type="protein sequence ID" value="KAL2651830.1"/>
    <property type="molecule type" value="Genomic_DNA"/>
</dbReference>
<name>A0ABD1ZLK0_9MARC</name>
<evidence type="ECO:0000256" key="1">
    <source>
        <dbReference type="SAM" id="Coils"/>
    </source>
</evidence>
<evidence type="ECO:0000256" key="2">
    <source>
        <dbReference type="SAM" id="Phobius"/>
    </source>
</evidence>
<organism evidence="3 4">
    <name type="scientific">Riccia fluitans</name>
    <dbReference type="NCBI Taxonomy" id="41844"/>
    <lineage>
        <taxon>Eukaryota</taxon>
        <taxon>Viridiplantae</taxon>
        <taxon>Streptophyta</taxon>
        <taxon>Embryophyta</taxon>
        <taxon>Marchantiophyta</taxon>
        <taxon>Marchantiopsida</taxon>
        <taxon>Marchantiidae</taxon>
        <taxon>Marchantiales</taxon>
        <taxon>Ricciaceae</taxon>
        <taxon>Riccia</taxon>
    </lineage>
</organism>
<reference evidence="3 4" key="1">
    <citation type="submission" date="2024-09" db="EMBL/GenBank/DDBJ databases">
        <title>Chromosome-scale assembly of Riccia fluitans.</title>
        <authorList>
            <person name="Paukszto L."/>
            <person name="Sawicki J."/>
            <person name="Karawczyk K."/>
            <person name="Piernik-Szablinska J."/>
            <person name="Szczecinska M."/>
            <person name="Mazdziarz M."/>
        </authorList>
    </citation>
    <scope>NUCLEOTIDE SEQUENCE [LARGE SCALE GENOMIC DNA]</scope>
    <source>
        <strain evidence="3">Rf_01</strain>
        <tissue evidence="3">Aerial parts of the thallus</tissue>
    </source>
</reference>
<feature type="transmembrane region" description="Helical" evidence="2">
    <location>
        <begin position="222"/>
        <end position="243"/>
    </location>
</feature>
<evidence type="ECO:0000313" key="4">
    <source>
        <dbReference type="Proteomes" id="UP001605036"/>
    </source>
</evidence>
<dbReference type="Proteomes" id="UP001605036">
    <property type="component" value="Unassembled WGS sequence"/>
</dbReference>
<comment type="caution">
    <text evidence="3">The sequence shown here is derived from an EMBL/GenBank/DDBJ whole genome shotgun (WGS) entry which is preliminary data.</text>
</comment>
<dbReference type="PANTHER" id="PTHR36383">
    <property type="entry name" value="OS09G0529350 PROTEIN"/>
    <property type="match status" value="1"/>
</dbReference>
<proteinExistence type="predicted"/>
<keyword evidence="1" id="KW-0175">Coiled coil</keyword>
<gene>
    <name evidence="3" type="ORF">R1flu_019958</name>
</gene>
<keyword evidence="4" id="KW-1185">Reference proteome</keyword>
<protein>
    <submittedName>
        <fullName evidence="3">Uncharacterized protein</fullName>
    </submittedName>
</protein>
<sequence length="329" mass="35796">MATALTVAPFTNAFACGPSEILSRNFKFICSERLRLPAIVKRTKNRGVKCRAEIEDGEGLDDGKQQLERILQNEETKEFVDSLAQKMLDDEESKELLKDLAAATERVEKAKRELERTNRLEQEILFVENQMARIIAEQNLADALVLEGERDVQEAEAELRAAELALVTARAGVPKENVGDESEVEEFSKDLERIESGKAAAVSVIAGTLSSLPFLPLSGDGIGLGSLLSVGGIMASCALYGVTYRYIIRRDLKNLHLKSGAAAAFALVRGIAQVDTVSRQVGFPGQGGEQVLMAALRAGESVFVFIFATLAIDYCISSGLLSPYPSRKR</sequence>
<keyword evidence="2" id="KW-0472">Membrane</keyword>
<evidence type="ECO:0000313" key="3">
    <source>
        <dbReference type="EMBL" id="KAL2651830.1"/>
    </source>
</evidence>
<dbReference type="AlphaFoldDB" id="A0ABD1ZLK0"/>
<keyword evidence="2" id="KW-0812">Transmembrane</keyword>
<feature type="coiled-coil region" evidence="1">
    <location>
        <begin position="93"/>
        <end position="172"/>
    </location>
</feature>
<dbReference type="PANTHER" id="PTHR36383:SF1">
    <property type="entry name" value="PROTEIN, PUTATIVE-RELATED"/>
    <property type="match status" value="1"/>
</dbReference>
<keyword evidence="2" id="KW-1133">Transmembrane helix</keyword>
<accession>A0ABD1ZLK0</accession>